<dbReference type="AlphaFoldDB" id="Q97CG3"/>
<reference evidence="2 3" key="2">
    <citation type="journal article" date="2000" name="Proc. Natl. Acad. Sci. U.S.A.">
        <title>Archaeal adaptation to higher temperatures revealed by genomic sequence of Thermoplasma volcanium.</title>
        <authorList>
            <person name="Kawashima T."/>
            <person name="Amano N."/>
            <person name="Koike H."/>
            <person name="Makino S."/>
            <person name="Higuchi S."/>
            <person name="Kawashima-Ohya Y."/>
            <person name="Watanabe K."/>
            <person name="Yamazaki M."/>
            <person name="Kanehori K."/>
            <person name="Kawamoto T."/>
            <person name="Nunoshiba T."/>
            <person name="Yamamoto Y."/>
            <person name="Aramaki H."/>
            <person name="Makino K."/>
            <person name="Suzuki M."/>
        </authorList>
    </citation>
    <scope>NUCLEOTIDE SEQUENCE [LARGE SCALE GENOMIC DNA]</scope>
    <source>
        <strain evidence="3">ATCC 51530 / DSM 4299 / JCM 9571 / NBRC 15438 / GSS1</strain>
    </source>
</reference>
<evidence type="ECO:0000259" key="1">
    <source>
        <dbReference type="Pfam" id="PF00485"/>
    </source>
</evidence>
<evidence type="ECO:0000313" key="3">
    <source>
        <dbReference type="Proteomes" id="UP000001017"/>
    </source>
</evidence>
<keyword evidence="3" id="KW-1185">Reference proteome</keyword>
<name>Q97CG3_THEVO</name>
<dbReference type="InterPro" id="IPR006083">
    <property type="entry name" value="PRK/URK"/>
</dbReference>
<dbReference type="eggNOG" id="arCOG01241">
    <property type="taxonomic scope" value="Archaea"/>
</dbReference>
<dbReference type="PaxDb" id="273116-14324352"/>
<dbReference type="HOGENOM" id="CLU_1478996_0_0_2"/>
<dbReference type="Pfam" id="PF00485">
    <property type="entry name" value="PRK"/>
    <property type="match status" value="1"/>
</dbReference>
<dbReference type="Gene3D" id="3.40.50.300">
    <property type="entry name" value="P-loop containing nucleotide triphosphate hydrolases"/>
    <property type="match status" value="1"/>
</dbReference>
<dbReference type="GO" id="GO:0016301">
    <property type="term" value="F:kinase activity"/>
    <property type="evidence" value="ECO:0007669"/>
    <property type="project" value="InterPro"/>
</dbReference>
<proteinExistence type="predicted"/>
<protein>
    <submittedName>
        <fullName evidence="2">TVG0145569 protein</fullName>
    </submittedName>
</protein>
<feature type="domain" description="Phosphoribulokinase/uridine kinase" evidence="1">
    <location>
        <begin position="102"/>
        <end position="181"/>
    </location>
</feature>
<reference evidence="2 3" key="1">
    <citation type="journal article" date="1999" name="Proc. Jpn. Acad.">
        <title>Determination of the complete genomic DNA sequence of Thermoplasma volvanium GSS1.</title>
        <authorList>
            <person name="Kawashima T."/>
            <person name="Yamamoto Y."/>
            <person name="Aramaki H."/>
            <person name="Nunoshiba T."/>
            <person name="Kawamoto T."/>
            <person name="Watanabe K."/>
            <person name="Yamazaki M."/>
            <person name="Kanehori K."/>
            <person name="Amano N."/>
            <person name="Ohya Y."/>
            <person name="Makino K."/>
            <person name="Suzuki M."/>
        </authorList>
    </citation>
    <scope>NUCLEOTIDE SEQUENCE [LARGE SCALE GENOMIC DNA]</scope>
    <source>
        <strain evidence="3">ATCC 51530 / DSM 4299 / JCM 9571 / NBRC 15438 / GSS1</strain>
    </source>
</reference>
<sequence>MARILRKATSRGRVAIAIMAFSGLRPESLGDYEGTDCLRIGDLKEVKLSDEIQFDKIPAKVMVKSKLSKSRQQYFGFIGEEGATYIKEYLEERGLMNRKGFPESYDLKALIKFPYELKSGKENIDIPQYSHIIYDIVPGKFKTVENPDVLILEGLNVLQTRRTDTIPPASELLVSDFLDFSI</sequence>
<dbReference type="KEGG" id="tvo:TVG0145569"/>
<dbReference type="SUPFAM" id="SSF52540">
    <property type="entry name" value="P-loop containing nucleoside triphosphate hydrolases"/>
    <property type="match status" value="1"/>
</dbReference>
<dbReference type="PhylomeDB" id="Q97CG3"/>
<evidence type="ECO:0000313" key="2">
    <source>
        <dbReference type="EMBL" id="BAB59280.1"/>
    </source>
</evidence>
<dbReference type="Proteomes" id="UP000001017">
    <property type="component" value="Chromosome"/>
</dbReference>
<gene>
    <name evidence="2" type="ORF">TVG0145569</name>
</gene>
<dbReference type="GO" id="GO:0005524">
    <property type="term" value="F:ATP binding"/>
    <property type="evidence" value="ECO:0007669"/>
    <property type="project" value="InterPro"/>
</dbReference>
<dbReference type="EMBL" id="BA000011">
    <property type="protein sequence ID" value="BAB59280.1"/>
    <property type="molecule type" value="Genomic_DNA"/>
</dbReference>
<dbReference type="InterPro" id="IPR027417">
    <property type="entry name" value="P-loop_NTPase"/>
</dbReference>
<organism evidence="2 3">
    <name type="scientific">Thermoplasma volcanium (strain ATCC 51530 / DSM 4299 / JCM 9571 / NBRC 15438 / GSS1)</name>
    <dbReference type="NCBI Taxonomy" id="273116"/>
    <lineage>
        <taxon>Archaea</taxon>
        <taxon>Methanobacteriati</taxon>
        <taxon>Thermoplasmatota</taxon>
        <taxon>Thermoplasmata</taxon>
        <taxon>Thermoplasmatales</taxon>
        <taxon>Thermoplasmataceae</taxon>
        <taxon>Thermoplasma</taxon>
    </lineage>
</organism>
<accession>Q97CG3</accession>
<dbReference type="STRING" id="273116.gene:9380908"/>